<protein>
    <submittedName>
        <fullName evidence="1">Uncharacterized protein</fullName>
    </submittedName>
</protein>
<organism evidence="1 2">
    <name type="scientific">Pseudomonas aeruginosa</name>
    <dbReference type="NCBI Taxonomy" id="287"/>
    <lineage>
        <taxon>Bacteria</taxon>
        <taxon>Pseudomonadati</taxon>
        <taxon>Pseudomonadota</taxon>
        <taxon>Gammaproteobacteria</taxon>
        <taxon>Pseudomonadales</taxon>
        <taxon>Pseudomonadaceae</taxon>
        <taxon>Pseudomonas</taxon>
    </lineage>
</organism>
<evidence type="ECO:0000313" key="2">
    <source>
        <dbReference type="Proteomes" id="UP000276985"/>
    </source>
</evidence>
<sequence>MVQTDSVGSNEDADSPSLRVAISRSSKYLHPQIRTALKRSADRFPDDVVPKPLQVARSGQYAGRVPLNGAPAIALVSGQSTVETFDYGNFTDKMKKNARYAL</sequence>
<name>A0ABD7K2U8_PSEAI</name>
<evidence type="ECO:0000313" key="1">
    <source>
        <dbReference type="EMBL" id="RTS45645.1"/>
    </source>
</evidence>
<dbReference type="AlphaFoldDB" id="A0ABD7K2U8"/>
<proteinExistence type="predicted"/>
<dbReference type="EMBL" id="RXTL01000020">
    <property type="protein sequence ID" value="RTS45645.1"/>
    <property type="molecule type" value="Genomic_DNA"/>
</dbReference>
<comment type="caution">
    <text evidence="1">The sequence shown here is derived from an EMBL/GenBank/DDBJ whole genome shotgun (WGS) entry which is preliminary data.</text>
</comment>
<dbReference type="Proteomes" id="UP000276985">
    <property type="component" value="Unassembled WGS sequence"/>
</dbReference>
<reference evidence="1 2" key="1">
    <citation type="submission" date="2018-12" db="EMBL/GenBank/DDBJ databases">
        <title>Pseudomonas aeruginosa Diversity Panel.</title>
        <authorList>
            <person name="Snesrud E."/>
            <person name="Mcgann P."/>
        </authorList>
    </citation>
    <scope>NUCLEOTIDE SEQUENCE [LARGE SCALE GENOMIC DNA]</scope>
    <source>
        <strain evidence="1 2">MRSN6241</strain>
    </source>
</reference>
<accession>A0ABD7K2U8</accession>
<gene>
    <name evidence="1" type="ORF">DY940_15265</name>
</gene>